<dbReference type="RefSeq" id="WP_079514595.1">
    <property type="nucleotide sequence ID" value="NZ_FUYL01000014.1"/>
</dbReference>
<dbReference type="EMBL" id="FUYL01000014">
    <property type="protein sequence ID" value="SKB87101.1"/>
    <property type="molecule type" value="Genomic_DNA"/>
</dbReference>
<keyword evidence="1" id="KW-0813">Transport</keyword>
<protein>
    <submittedName>
        <fullName evidence="4">TonB-dependent outer membrane receptor, SusC/RagA subfamily, signature region</fullName>
    </submittedName>
</protein>
<dbReference type="Gene3D" id="2.60.40.1120">
    <property type="entry name" value="Carboxypeptidase-like, regulatory domain"/>
    <property type="match status" value="1"/>
</dbReference>
<keyword evidence="4" id="KW-0675">Receptor</keyword>
<dbReference type="InterPro" id="IPR037066">
    <property type="entry name" value="Plug_dom_sf"/>
</dbReference>
<gene>
    <name evidence="4" type="ORF">SAMN05660866_03686</name>
</gene>
<dbReference type="SUPFAM" id="SSF56935">
    <property type="entry name" value="Porins"/>
    <property type="match status" value="1"/>
</dbReference>
<dbReference type="STRING" id="561365.SAMN05660866_03686"/>
<feature type="chain" id="PRO_5012752715" evidence="2">
    <location>
        <begin position="20"/>
        <end position="218"/>
    </location>
</feature>
<evidence type="ECO:0000256" key="2">
    <source>
        <dbReference type="SAM" id="SignalP"/>
    </source>
</evidence>
<feature type="signal peptide" evidence="2">
    <location>
        <begin position="1"/>
        <end position="19"/>
    </location>
</feature>
<evidence type="ECO:0000259" key="3">
    <source>
        <dbReference type="Pfam" id="PF07715"/>
    </source>
</evidence>
<evidence type="ECO:0000256" key="1">
    <source>
        <dbReference type="PROSITE-ProRule" id="PRU01360"/>
    </source>
</evidence>
<dbReference type="PROSITE" id="PS52016">
    <property type="entry name" value="TONB_DEPENDENT_REC_3"/>
    <property type="match status" value="1"/>
</dbReference>
<dbReference type="OrthoDB" id="982809at2"/>
<keyword evidence="5" id="KW-1185">Reference proteome</keyword>
<dbReference type="Gene3D" id="2.170.130.10">
    <property type="entry name" value="TonB-dependent receptor, plug domain"/>
    <property type="match status" value="1"/>
</dbReference>
<dbReference type="Proteomes" id="UP000190339">
    <property type="component" value="Unassembled WGS sequence"/>
</dbReference>
<dbReference type="InterPro" id="IPR008969">
    <property type="entry name" value="CarboxyPept-like_regulatory"/>
</dbReference>
<sequence length="218" mass="24370">MKSFVIVFLFLCFSFQIFSQDTDDKITWLTGTVLNSQQEPVKKAIIYLDSVKTKTTTDKKGRFEIGLRSNTKYISAYSQNYGIETIPFQGNTTVLLVFSKIQSNFSEEKLKELGFNNNIIRTGKKPNDYSEYLNIYQLIANEVPGATVVGSTIRLRGNAINSDYAGQDPLIIVDGAVVGSIEYIFPRDVASVRVIRDQDASIYGVRGANGVIVIKMKH</sequence>
<comment type="subcellular location">
    <subcellularLocation>
        <location evidence="1">Cell outer membrane</location>
        <topology evidence="1">Multi-pass membrane protein</topology>
    </subcellularLocation>
</comment>
<comment type="similarity">
    <text evidence="1">Belongs to the TonB-dependent receptor family.</text>
</comment>
<dbReference type="Pfam" id="PF07715">
    <property type="entry name" value="Plug"/>
    <property type="match status" value="1"/>
</dbReference>
<name>A0A1T5ET39_9FLAO</name>
<dbReference type="InterPro" id="IPR012910">
    <property type="entry name" value="Plug_dom"/>
</dbReference>
<keyword evidence="1" id="KW-0812">Transmembrane</keyword>
<dbReference type="AlphaFoldDB" id="A0A1T5ET39"/>
<organism evidence="4 5">
    <name type="scientific">Maribacter arcticus</name>
    <dbReference type="NCBI Taxonomy" id="561365"/>
    <lineage>
        <taxon>Bacteria</taxon>
        <taxon>Pseudomonadati</taxon>
        <taxon>Bacteroidota</taxon>
        <taxon>Flavobacteriia</taxon>
        <taxon>Flavobacteriales</taxon>
        <taxon>Flavobacteriaceae</taxon>
        <taxon>Maribacter</taxon>
    </lineage>
</organism>
<dbReference type="GO" id="GO:0009279">
    <property type="term" value="C:cell outer membrane"/>
    <property type="evidence" value="ECO:0007669"/>
    <property type="project" value="UniProtKB-SubCell"/>
</dbReference>
<dbReference type="SUPFAM" id="SSF49464">
    <property type="entry name" value="Carboxypeptidase regulatory domain-like"/>
    <property type="match status" value="1"/>
</dbReference>
<accession>A0A1T5ET39</accession>
<evidence type="ECO:0000313" key="5">
    <source>
        <dbReference type="Proteomes" id="UP000190339"/>
    </source>
</evidence>
<evidence type="ECO:0000313" key="4">
    <source>
        <dbReference type="EMBL" id="SKB87101.1"/>
    </source>
</evidence>
<keyword evidence="2" id="KW-0732">Signal</keyword>
<dbReference type="InterPro" id="IPR039426">
    <property type="entry name" value="TonB-dep_rcpt-like"/>
</dbReference>
<feature type="domain" description="TonB-dependent receptor plug" evidence="3">
    <location>
        <begin position="133"/>
        <end position="211"/>
    </location>
</feature>
<reference evidence="5" key="1">
    <citation type="submission" date="2017-02" db="EMBL/GenBank/DDBJ databases">
        <authorList>
            <person name="Varghese N."/>
            <person name="Submissions S."/>
        </authorList>
    </citation>
    <scope>NUCLEOTIDE SEQUENCE [LARGE SCALE GENOMIC DNA]</scope>
    <source>
        <strain evidence="5">DSM 23546</strain>
    </source>
</reference>
<keyword evidence="1" id="KW-1134">Transmembrane beta strand</keyword>
<proteinExistence type="inferred from homology"/>
<keyword evidence="1" id="KW-0998">Cell outer membrane</keyword>
<keyword evidence="1" id="KW-0472">Membrane</keyword>